<keyword evidence="2" id="KW-1185">Reference proteome</keyword>
<sequence length="106" mass="11665">MYRVQYSKITSCVAICECGGGRACFSNGECTGFLLRQPRQEPANLVYSGVHPCDRKSQLHTGRYPAYRQVLGMWASAHVTVCRDHVVPVWETEAWTGPSLACGGPC</sequence>
<dbReference type="Proteomes" id="UP001066276">
    <property type="component" value="Chromosome 7"/>
</dbReference>
<protein>
    <submittedName>
        <fullName evidence="1">Uncharacterized protein</fullName>
    </submittedName>
</protein>
<dbReference type="EMBL" id="JANPWB010000011">
    <property type="protein sequence ID" value="KAJ1122834.1"/>
    <property type="molecule type" value="Genomic_DNA"/>
</dbReference>
<evidence type="ECO:0000313" key="2">
    <source>
        <dbReference type="Proteomes" id="UP001066276"/>
    </source>
</evidence>
<organism evidence="1 2">
    <name type="scientific">Pleurodeles waltl</name>
    <name type="common">Iberian ribbed newt</name>
    <dbReference type="NCBI Taxonomy" id="8319"/>
    <lineage>
        <taxon>Eukaryota</taxon>
        <taxon>Metazoa</taxon>
        <taxon>Chordata</taxon>
        <taxon>Craniata</taxon>
        <taxon>Vertebrata</taxon>
        <taxon>Euteleostomi</taxon>
        <taxon>Amphibia</taxon>
        <taxon>Batrachia</taxon>
        <taxon>Caudata</taxon>
        <taxon>Salamandroidea</taxon>
        <taxon>Salamandridae</taxon>
        <taxon>Pleurodelinae</taxon>
        <taxon>Pleurodeles</taxon>
    </lineage>
</organism>
<proteinExistence type="predicted"/>
<reference evidence="1" key="1">
    <citation type="journal article" date="2022" name="bioRxiv">
        <title>Sequencing and chromosome-scale assembly of the giantPleurodeles waltlgenome.</title>
        <authorList>
            <person name="Brown T."/>
            <person name="Elewa A."/>
            <person name="Iarovenko S."/>
            <person name="Subramanian E."/>
            <person name="Araus A.J."/>
            <person name="Petzold A."/>
            <person name="Susuki M."/>
            <person name="Suzuki K.-i.T."/>
            <person name="Hayashi T."/>
            <person name="Toyoda A."/>
            <person name="Oliveira C."/>
            <person name="Osipova E."/>
            <person name="Leigh N.D."/>
            <person name="Simon A."/>
            <person name="Yun M.H."/>
        </authorList>
    </citation>
    <scope>NUCLEOTIDE SEQUENCE</scope>
    <source>
        <strain evidence="1">20211129_DDA</strain>
        <tissue evidence="1">Liver</tissue>
    </source>
</reference>
<comment type="caution">
    <text evidence="1">The sequence shown here is derived from an EMBL/GenBank/DDBJ whole genome shotgun (WGS) entry which is preliminary data.</text>
</comment>
<dbReference type="AlphaFoldDB" id="A0AAV7P537"/>
<gene>
    <name evidence="1" type="ORF">NDU88_001307</name>
</gene>
<evidence type="ECO:0000313" key="1">
    <source>
        <dbReference type="EMBL" id="KAJ1122834.1"/>
    </source>
</evidence>
<accession>A0AAV7P537</accession>
<name>A0AAV7P537_PLEWA</name>